<name>A0ABP5IQM3_9ACTN</name>
<dbReference type="RefSeq" id="WP_344535366.1">
    <property type="nucleotide sequence ID" value="NZ_BAAAPE010000028.1"/>
</dbReference>
<evidence type="ECO:0000313" key="3">
    <source>
        <dbReference type="EMBL" id="GAA2103205.1"/>
    </source>
</evidence>
<dbReference type="EMBL" id="BAAAPE010000028">
    <property type="protein sequence ID" value="GAA2103205.1"/>
    <property type="molecule type" value="Genomic_DNA"/>
</dbReference>
<comment type="caution">
    <text evidence="3">The sequence shown here is derived from an EMBL/GenBank/DDBJ whole genome shotgun (WGS) entry which is preliminary data.</text>
</comment>
<feature type="transmembrane region" description="Helical" evidence="2">
    <location>
        <begin position="32"/>
        <end position="53"/>
    </location>
</feature>
<sequence length="374" mass="40870">MSSGHRTLTVFLTVITGLFLTIVGLYAHWPPWAWATAGAALLVFALLAGKLTAPRTDPLSRTYGPEPDLPVPPREHREQRVHDVALSSSVPDYDFLLSATVRWCPVEAHPDAPPISPGGLAVGAVLDWARHITVKLPPHRASFAQHQLEGALGTMRPDPTGRLLVMAENITLTLSEEDSRRLARLSTVRKDEALWEHERKWERSKRAYLGEDVLRNTGSAVVWWLAKNDDQIQKTVDDIGVLAQLTSAANNQNVPDEFAHMVPHPLPEPAPPPLGPPYSGNGFAHSEPPFGDSPSTNGAAPPPPDASDLFADMMHAMGFSPGDGEAAYIAEEHAANLDAFGRNDEARRIRERFNSPPPPPDEATEDPEEESQQE</sequence>
<protein>
    <submittedName>
        <fullName evidence="3">Uncharacterized protein</fullName>
    </submittedName>
</protein>
<evidence type="ECO:0000256" key="2">
    <source>
        <dbReference type="SAM" id="Phobius"/>
    </source>
</evidence>
<accession>A0ABP5IQM3</accession>
<feature type="region of interest" description="Disordered" evidence="1">
    <location>
        <begin position="337"/>
        <end position="374"/>
    </location>
</feature>
<evidence type="ECO:0000256" key="1">
    <source>
        <dbReference type="SAM" id="MobiDB-lite"/>
    </source>
</evidence>
<gene>
    <name evidence="3" type="ORF">GCM10009801_77980</name>
</gene>
<feature type="compositionally biased region" description="Basic and acidic residues" evidence="1">
    <location>
        <begin position="337"/>
        <end position="353"/>
    </location>
</feature>
<keyword evidence="4" id="KW-1185">Reference proteome</keyword>
<feature type="transmembrane region" description="Helical" evidence="2">
    <location>
        <begin position="7"/>
        <end position="26"/>
    </location>
</feature>
<keyword evidence="2" id="KW-1133">Transmembrane helix</keyword>
<feature type="region of interest" description="Disordered" evidence="1">
    <location>
        <begin position="257"/>
        <end position="310"/>
    </location>
</feature>
<keyword evidence="2" id="KW-0812">Transmembrane</keyword>
<keyword evidence="2" id="KW-0472">Membrane</keyword>
<reference evidence="4" key="1">
    <citation type="journal article" date="2019" name="Int. J. Syst. Evol. Microbiol.">
        <title>The Global Catalogue of Microorganisms (GCM) 10K type strain sequencing project: providing services to taxonomists for standard genome sequencing and annotation.</title>
        <authorList>
            <consortium name="The Broad Institute Genomics Platform"/>
            <consortium name="The Broad Institute Genome Sequencing Center for Infectious Disease"/>
            <person name="Wu L."/>
            <person name="Ma J."/>
        </authorList>
    </citation>
    <scope>NUCLEOTIDE SEQUENCE [LARGE SCALE GENOMIC DNA]</scope>
    <source>
        <strain evidence="4">JCM 15478</strain>
    </source>
</reference>
<feature type="compositionally biased region" description="Acidic residues" evidence="1">
    <location>
        <begin position="362"/>
        <end position="374"/>
    </location>
</feature>
<proteinExistence type="predicted"/>
<evidence type="ECO:0000313" key="4">
    <source>
        <dbReference type="Proteomes" id="UP001500016"/>
    </source>
</evidence>
<feature type="compositionally biased region" description="Pro residues" evidence="1">
    <location>
        <begin position="264"/>
        <end position="276"/>
    </location>
</feature>
<dbReference type="Proteomes" id="UP001500016">
    <property type="component" value="Unassembled WGS sequence"/>
</dbReference>
<organism evidence="3 4">
    <name type="scientific">Streptomyces albiaxialis</name>
    <dbReference type="NCBI Taxonomy" id="329523"/>
    <lineage>
        <taxon>Bacteria</taxon>
        <taxon>Bacillati</taxon>
        <taxon>Actinomycetota</taxon>
        <taxon>Actinomycetes</taxon>
        <taxon>Kitasatosporales</taxon>
        <taxon>Streptomycetaceae</taxon>
        <taxon>Streptomyces</taxon>
    </lineage>
</organism>